<feature type="transmembrane region" description="Helical" evidence="6">
    <location>
        <begin position="201"/>
        <end position="225"/>
    </location>
</feature>
<keyword evidence="3 6" id="KW-0812">Transmembrane</keyword>
<keyword evidence="5 6" id="KW-0472">Membrane</keyword>
<dbReference type="Proteomes" id="UP000319801">
    <property type="component" value="Unassembled WGS sequence"/>
</dbReference>
<accession>A0A556TLS1</accession>
<evidence type="ECO:0000256" key="4">
    <source>
        <dbReference type="ARBA" id="ARBA00022989"/>
    </source>
</evidence>
<keyword evidence="4 6" id="KW-1133">Transmembrane helix</keyword>
<evidence type="ECO:0000256" key="1">
    <source>
        <dbReference type="ARBA" id="ARBA00004141"/>
    </source>
</evidence>
<dbReference type="Pfam" id="PF04103">
    <property type="entry name" value="CD20"/>
    <property type="match status" value="1"/>
</dbReference>
<feature type="transmembrane region" description="Helical" evidence="6">
    <location>
        <begin position="112"/>
        <end position="137"/>
    </location>
</feature>
<comment type="similarity">
    <text evidence="2">Belongs to the MS4A family.</text>
</comment>
<protein>
    <submittedName>
        <fullName evidence="7">Membrane-spanning 4-domains subfamily A member 12</fullName>
    </submittedName>
</protein>
<evidence type="ECO:0000313" key="7">
    <source>
        <dbReference type="EMBL" id="TSK20113.1"/>
    </source>
</evidence>
<keyword evidence="8" id="KW-1185">Reference proteome</keyword>
<organism evidence="7 8">
    <name type="scientific">Bagarius yarrelli</name>
    <name type="common">Goonch</name>
    <name type="synonym">Bagrus yarrelli</name>
    <dbReference type="NCBI Taxonomy" id="175774"/>
    <lineage>
        <taxon>Eukaryota</taxon>
        <taxon>Metazoa</taxon>
        <taxon>Chordata</taxon>
        <taxon>Craniata</taxon>
        <taxon>Vertebrata</taxon>
        <taxon>Euteleostomi</taxon>
        <taxon>Actinopterygii</taxon>
        <taxon>Neopterygii</taxon>
        <taxon>Teleostei</taxon>
        <taxon>Ostariophysi</taxon>
        <taxon>Siluriformes</taxon>
        <taxon>Sisoridae</taxon>
        <taxon>Sisorinae</taxon>
        <taxon>Bagarius</taxon>
    </lineage>
</organism>
<feature type="transmembrane region" description="Helical" evidence="6">
    <location>
        <begin position="54"/>
        <end position="79"/>
    </location>
</feature>
<sequence>MSLSISEAEGVTVFTVYSNQKSKWPLLCQILGTMCYSPVCSVSSRLKQQLSSALTALAAIQIMVGIMNLGIGSLTLAIYNISDLYATPLWLGGVIIAIGIMCILAEKFPSPCLVVLTVLMNIVSSALAITNIVLYSVDLARGPMYNRCQFPDRQQDVYSWTTASPSKKAMQDKIYEEKLKDYRSCQANSLIMQKILGGLDIMMIMLAVLHLCVTISWCVLNIKVLRKKQAKAKDMEDSELCKPLMEQENPDPVC</sequence>
<dbReference type="InterPro" id="IPR030417">
    <property type="entry name" value="MS4A"/>
</dbReference>
<comment type="caution">
    <text evidence="7">The sequence shown here is derived from an EMBL/GenBank/DDBJ whole genome shotgun (WGS) entry which is preliminary data.</text>
</comment>
<dbReference type="PANTHER" id="PTHR23320:SF125">
    <property type="entry name" value="TRANSMEMBRANE PROTEIN 176L.1-RELATED"/>
    <property type="match status" value="1"/>
</dbReference>
<dbReference type="InterPro" id="IPR007237">
    <property type="entry name" value="CD20-like"/>
</dbReference>
<evidence type="ECO:0000256" key="2">
    <source>
        <dbReference type="ARBA" id="ARBA00009565"/>
    </source>
</evidence>
<gene>
    <name evidence="7" type="ORF">Baya_1661</name>
</gene>
<comment type="subcellular location">
    <subcellularLocation>
        <location evidence="1">Membrane</location>
        <topology evidence="1">Multi-pass membrane protein</topology>
    </subcellularLocation>
</comment>
<dbReference type="OrthoDB" id="8951938at2759"/>
<evidence type="ECO:0000256" key="3">
    <source>
        <dbReference type="ARBA" id="ARBA00022692"/>
    </source>
</evidence>
<dbReference type="PANTHER" id="PTHR23320">
    <property type="entry name" value="MEMBRANE-SPANNING 4-DOMAINS SUBFAMILY A MS4A -RELATED"/>
    <property type="match status" value="1"/>
</dbReference>
<proteinExistence type="inferred from homology"/>
<feature type="transmembrane region" description="Helical" evidence="6">
    <location>
        <begin position="85"/>
        <end position="105"/>
    </location>
</feature>
<dbReference type="AlphaFoldDB" id="A0A556TLS1"/>
<evidence type="ECO:0000256" key="5">
    <source>
        <dbReference type="ARBA" id="ARBA00023136"/>
    </source>
</evidence>
<name>A0A556TLS1_BAGYA</name>
<dbReference type="GO" id="GO:0016020">
    <property type="term" value="C:membrane"/>
    <property type="evidence" value="ECO:0007669"/>
    <property type="project" value="UniProtKB-SubCell"/>
</dbReference>
<evidence type="ECO:0000256" key="6">
    <source>
        <dbReference type="SAM" id="Phobius"/>
    </source>
</evidence>
<dbReference type="EMBL" id="VCAZ01000005">
    <property type="protein sequence ID" value="TSK20113.1"/>
    <property type="molecule type" value="Genomic_DNA"/>
</dbReference>
<evidence type="ECO:0000313" key="8">
    <source>
        <dbReference type="Proteomes" id="UP000319801"/>
    </source>
</evidence>
<reference evidence="7 8" key="1">
    <citation type="journal article" date="2019" name="Genome Biol. Evol.">
        <title>Whole-Genome Sequencing of the Giant Devil Catfish, Bagarius yarrelli.</title>
        <authorList>
            <person name="Jiang W."/>
            <person name="Lv Y."/>
            <person name="Cheng L."/>
            <person name="Yang K."/>
            <person name="Chao B."/>
            <person name="Wang X."/>
            <person name="Li Y."/>
            <person name="Pan X."/>
            <person name="You X."/>
            <person name="Zhang Y."/>
            <person name="Yang J."/>
            <person name="Li J."/>
            <person name="Zhang X."/>
            <person name="Liu S."/>
            <person name="Sun C."/>
            <person name="Yang J."/>
            <person name="Shi Q."/>
        </authorList>
    </citation>
    <scope>NUCLEOTIDE SEQUENCE [LARGE SCALE GENOMIC DNA]</scope>
    <source>
        <strain evidence="7">JWS20170419001</strain>
        <tissue evidence="7">Muscle</tissue>
    </source>
</reference>